<sequence length="230" mass="24674">MTKPPLLPGGARLGAVVFDFDGTLARPELDFGVMRRAVSEAVVPFMPQAEPRPDLPVMEWLQTVHDALAATAPQKADRAFAAGHDAIRAVEVEAARRTSLFPFVRPLLAALTTAGVATGIITRNCPEAVRTVFPDVDEHCGCLLTRDDVKVVKPHPGHLLEALALLQRGPHETLMVGDHRMDVETGIRAGAFTAGVASGETSRELLHEAGATYVADDCHDLFTRLGLFTA</sequence>
<keyword evidence="1" id="KW-0378">Hydrolase</keyword>
<dbReference type="InterPro" id="IPR023198">
    <property type="entry name" value="PGP-like_dom2"/>
</dbReference>
<evidence type="ECO:0000313" key="1">
    <source>
        <dbReference type="EMBL" id="ABM28727.1"/>
    </source>
</evidence>
<name>A0A0H3A8U4_NITV4</name>
<dbReference type="SFLD" id="SFLDS00003">
    <property type="entry name" value="Haloacid_Dehalogenase"/>
    <property type="match status" value="1"/>
</dbReference>
<dbReference type="GO" id="GO:0016787">
    <property type="term" value="F:hydrolase activity"/>
    <property type="evidence" value="ECO:0007669"/>
    <property type="project" value="UniProtKB-KW"/>
</dbReference>
<dbReference type="HOGENOM" id="CLU_045011_19_3_7"/>
<reference evidence="2" key="1">
    <citation type="journal article" date="2009" name="Environ. Microbiol.">
        <title>Contribution of mobile genetic elements to Desulfovibrio vulgaris genome plasticity.</title>
        <authorList>
            <person name="Walker C.B."/>
            <person name="Stolyar S."/>
            <person name="Chivian D."/>
            <person name="Pinel N."/>
            <person name="Gabster J.A."/>
            <person name="Dehal P.S."/>
            <person name="He Z."/>
            <person name="Yang Z.K."/>
            <person name="Yen H.C."/>
            <person name="Zhou J."/>
            <person name="Wall J.D."/>
            <person name="Hazen T.C."/>
            <person name="Arkin A.P."/>
            <person name="Stahl D.A."/>
        </authorList>
    </citation>
    <scope>NUCLEOTIDE SEQUENCE [LARGE SCALE GENOMIC DNA]</scope>
    <source>
        <strain evidence="2">DP4</strain>
    </source>
</reference>
<dbReference type="Proteomes" id="UP000009173">
    <property type="component" value="Chromosome"/>
</dbReference>
<dbReference type="Pfam" id="PF00702">
    <property type="entry name" value="Hydrolase"/>
    <property type="match status" value="1"/>
</dbReference>
<accession>A0A0H3A8U4</accession>
<dbReference type="EMBL" id="CP000527">
    <property type="protein sequence ID" value="ABM28727.1"/>
    <property type="molecule type" value="Genomic_DNA"/>
</dbReference>
<evidence type="ECO:0000313" key="2">
    <source>
        <dbReference type="Proteomes" id="UP000009173"/>
    </source>
</evidence>
<organism evidence="1 2">
    <name type="scientific">Nitratidesulfovibrio vulgaris (strain DP4)</name>
    <name type="common">Desulfovibrio vulgaris</name>
    <dbReference type="NCBI Taxonomy" id="391774"/>
    <lineage>
        <taxon>Bacteria</taxon>
        <taxon>Pseudomonadati</taxon>
        <taxon>Thermodesulfobacteriota</taxon>
        <taxon>Desulfovibrionia</taxon>
        <taxon>Desulfovibrionales</taxon>
        <taxon>Desulfovibrionaceae</taxon>
        <taxon>Nitratidesulfovibrio</taxon>
    </lineage>
</organism>
<dbReference type="KEGG" id="dvl:Dvul_1710"/>
<dbReference type="PANTHER" id="PTHR43885:SF1">
    <property type="entry name" value="SUPERFAMILY HYDROLASE, PUTATIVE (AFU_ORTHOLOGUE AFUA_4G13290)-RELATED"/>
    <property type="match status" value="1"/>
</dbReference>
<dbReference type="InterPro" id="IPR023214">
    <property type="entry name" value="HAD_sf"/>
</dbReference>
<dbReference type="InterPro" id="IPR036412">
    <property type="entry name" value="HAD-like_sf"/>
</dbReference>
<dbReference type="SFLD" id="SFLDG01129">
    <property type="entry name" value="C1.5:_HAD__Beta-PGM__Phosphata"/>
    <property type="match status" value="1"/>
</dbReference>
<dbReference type="Gene3D" id="3.40.50.1000">
    <property type="entry name" value="HAD superfamily/HAD-like"/>
    <property type="match status" value="1"/>
</dbReference>
<dbReference type="SUPFAM" id="SSF56784">
    <property type="entry name" value="HAD-like"/>
    <property type="match status" value="1"/>
</dbReference>
<proteinExistence type="predicted"/>
<dbReference type="RefSeq" id="WP_011792434.1">
    <property type="nucleotide sequence ID" value="NC_008751.1"/>
</dbReference>
<protein>
    <submittedName>
        <fullName evidence="1">HAD-superfamily hydrolase, subfamily IA, variant 1</fullName>
    </submittedName>
</protein>
<dbReference type="Gene3D" id="1.10.150.240">
    <property type="entry name" value="Putative phosphatase, domain 2"/>
    <property type="match status" value="1"/>
</dbReference>
<dbReference type="AlphaFoldDB" id="A0A0H3A8U4"/>
<gene>
    <name evidence="1" type="ordered locus">Dvul_1710</name>
</gene>
<dbReference type="PANTHER" id="PTHR43885">
    <property type="entry name" value="HALOACID DEHALOGENASE-LIKE HYDROLASE"/>
    <property type="match status" value="1"/>
</dbReference>